<evidence type="ECO:0000313" key="1">
    <source>
        <dbReference type="EMBL" id="KAG2220649.1"/>
    </source>
</evidence>
<protein>
    <recommendedName>
        <fullName evidence="3">RRM domain-containing protein</fullName>
    </recommendedName>
</protein>
<dbReference type="AlphaFoldDB" id="A0A8H7RZB1"/>
<evidence type="ECO:0000313" key="2">
    <source>
        <dbReference type="Proteomes" id="UP000646827"/>
    </source>
</evidence>
<gene>
    <name evidence="1" type="ORF">INT45_014079</name>
</gene>
<dbReference type="EMBL" id="JAEPRB010000134">
    <property type="protein sequence ID" value="KAG2220649.1"/>
    <property type="molecule type" value="Genomic_DNA"/>
</dbReference>
<keyword evidence="2" id="KW-1185">Reference proteome</keyword>
<accession>A0A8H7RZB1</accession>
<name>A0A8H7RZB1_9FUNG</name>
<proteinExistence type="predicted"/>
<dbReference type="Proteomes" id="UP000646827">
    <property type="component" value="Unassembled WGS sequence"/>
</dbReference>
<reference evidence="1 2" key="1">
    <citation type="submission" date="2020-12" db="EMBL/GenBank/DDBJ databases">
        <title>Metabolic potential, ecology and presence of endohyphal bacteria is reflected in genomic diversity of Mucoromycotina.</title>
        <authorList>
            <person name="Muszewska A."/>
            <person name="Okrasinska A."/>
            <person name="Steczkiewicz K."/>
            <person name="Drgas O."/>
            <person name="Orlowska M."/>
            <person name="Perlinska-Lenart U."/>
            <person name="Aleksandrzak-Piekarczyk T."/>
            <person name="Szatraj K."/>
            <person name="Zielenkiewicz U."/>
            <person name="Pilsyk S."/>
            <person name="Malc E."/>
            <person name="Mieczkowski P."/>
            <person name="Kruszewska J.S."/>
            <person name="Biernat P."/>
            <person name="Pawlowska J."/>
        </authorList>
    </citation>
    <scope>NUCLEOTIDE SEQUENCE [LARGE SCALE GENOMIC DNA]</scope>
    <source>
        <strain evidence="1 2">CBS 142.35</strain>
    </source>
</reference>
<organism evidence="1 2">
    <name type="scientific">Circinella minor</name>
    <dbReference type="NCBI Taxonomy" id="1195481"/>
    <lineage>
        <taxon>Eukaryota</taxon>
        <taxon>Fungi</taxon>
        <taxon>Fungi incertae sedis</taxon>
        <taxon>Mucoromycota</taxon>
        <taxon>Mucoromycotina</taxon>
        <taxon>Mucoromycetes</taxon>
        <taxon>Mucorales</taxon>
        <taxon>Lichtheimiaceae</taxon>
        <taxon>Circinella</taxon>
    </lineage>
</organism>
<dbReference type="OrthoDB" id="2264205at2759"/>
<comment type="caution">
    <text evidence="1">The sequence shown here is derived from an EMBL/GenBank/DDBJ whole genome shotgun (WGS) entry which is preliminary data.</text>
</comment>
<sequence>MYMALPDSHQKPPGRPEVINHTFSPYTSSPTVLTSAKITQPEQANASIFEINLRADDERKRVIEQGITFTKEITICATPALDKSSQVKKFCLSHLPLLDPEDLEQGLRNTFAPYGRVLDVGINRDPKTKAYMANVFAVLDIQSRPQQKNKARGHYIP</sequence>
<evidence type="ECO:0008006" key="3">
    <source>
        <dbReference type="Google" id="ProtNLM"/>
    </source>
</evidence>